<keyword evidence="3" id="KW-1185">Reference proteome</keyword>
<evidence type="ECO:0000313" key="2">
    <source>
        <dbReference type="EMBL" id="GAA4500570.1"/>
    </source>
</evidence>
<keyword evidence="1" id="KW-1133">Transmembrane helix</keyword>
<evidence type="ECO:0000256" key="1">
    <source>
        <dbReference type="SAM" id="Phobius"/>
    </source>
</evidence>
<evidence type="ECO:0000313" key="3">
    <source>
        <dbReference type="Proteomes" id="UP001501321"/>
    </source>
</evidence>
<feature type="transmembrane region" description="Helical" evidence="1">
    <location>
        <begin position="130"/>
        <end position="152"/>
    </location>
</feature>
<reference evidence="3" key="1">
    <citation type="journal article" date="2019" name="Int. J. Syst. Evol. Microbiol.">
        <title>The Global Catalogue of Microorganisms (GCM) 10K type strain sequencing project: providing services to taxonomists for standard genome sequencing and annotation.</title>
        <authorList>
            <consortium name="The Broad Institute Genomics Platform"/>
            <consortium name="The Broad Institute Genome Sequencing Center for Infectious Disease"/>
            <person name="Wu L."/>
            <person name="Ma J."/>
        </authorList>
    </citation>
    <scope>NUCLEOTIDE SEQUENCE [LARGE SCALE GENOMIC DNA]</scope>
    <source>
        <strain evidence="3">JCM 32226</strain>
    </source>
</reference>
<feature type="transmembrane region" description="Helical" evidence="1">
    <location>
        <begin position="293"/>
        <end position="315"/>
    </location>
</feature>
<sequence>MESTLSKAAPSNWDNLMQLLRTLGPGILMASAAIGGSHLVASTQAGAQYGWSLAGLILLINLFKYPFFRAGVSYTMATGHTLQHGYYQMGRGYLALAFALNIFSAVVNTAALTLFSASLLGYFLPVQLDMTVLCGIVLALSLLIVLAGHFAMLNKVSKFIVSTLAVATVLATCIAWQQGPVAPADFVSPSPWQLAAVGFLVVTMGWMPAPIEISCITSLWLAQQRREQVVTPRSALFDFNLGYLVTAVLALMFLALGVLVLHGSGQAVQQSGIGFSQQLVNMYAGTIGEWSRYLIAMIAFFCIFGSTITVIDGYSRALAEAQALLRKQADFSNRSLTLWILFVTAVSLGLLLFFKSALLPMLGFAMTLSFMTTPAFALLNYLLVQRSAMPAELKPSKALQALTHLGLVYLFGFLGFFIWWKWFM</sequence>
<organism evidence="2 3">
    <name type="scientific">Pseudaeromonas paramecii</name>
    <dbReference type="NCBI Taxonomy" id="2138166"/>
    <lineage>
        <taxon>Bacteria</taxon>
        <taxon>Pseudomonadati</taxon>
        <taxon>Pseudomonadota</taxon>
        <taxon>Gammaproteobacteria</taxon>
        <taxon>Aeromonadales</taxon>
        <taxon>Aeromonadaceae</taxon>
        <taxon>Pseudaeromonas</taxon>
    </lineage>
</organism>
<protein>
    <submittedName>
        <fullName evidence="2">Divalent metal cation transporter</fullName>
    </submittedName>
</protein>
<keyword evidence="1" id="KW-0472">Membrane</keyword>
<feature type="transmembrane region" description="Helical" evidence="1">
    <location>
        <begin position="241"/>
        <end position="261"/>
    </location>
</feature>
<keyword evidence="1" id="KW-0812">Transmembrane</keyword>
<feature type="transmembrane region" description="Helical" evidence="1">
    <location>
        <begin position="53"/>
        <end position="72"/>
    </location>
</feature>
<feature type="transmembrane region" description="Helical" evidence="1">
    <location>
        <begin position="159"/>
        <end position="177"/>
    </location>
</feature>
<accession>A0ABP8QBZ7</accession>
<comment type="caution">
    <text evidence="2">The sequence shown here is derived from an EMBL/GenBank/DDBJ whole genome shotgun (WGS) entry which is preliminary data.</text>
</comment>
<feature type="transmembrane region" description="Helical" evidence="1">
    <location>
        <begin position="197"/>
        <end position="221"/>
    </location>
</feature>
<feature type="transmembrane region" description="Helical" evidence="1">
    <location>
        <begin position="93"/>
        <end position="124"/>
    </location>
</feature>
<feature type="transmembrane region" description="Helical" evidence="1">
    <location>
        <begin position="360"/>
        <end position="384"/>
    </location>
</feature>
<gene>
    <name evidence="2" type="ORF">GCM10023095_22570</name>
</gene>
<dbReference type="RefSeq" id="WP_345013120.1">
    <property type="nucleotide sequence ID" value="NZ_BAABFC010000014.1"/>
</dbReference>
<feature type="transmembrane region" description="Helical" evidence="1">
    <location>
        <begin position="336"/>
        <end position="354"/>
    </location>
</feature>
<name>A0ABP8QBZ7_9GAMM</name>
<dbReference type="Proteomes" id="UP001501321">
    <property type="component" value="Unassembled WGS sequence"/>
</dbReference>
<dbReference type="EMBL" id="BAABFC010000014">
    <property type="protein sequence ID" value="GAA4500570.1"/>
    <property type="molecule type" value="Genomic_DNA"/>
</dbReference>
<proteinExistence type="predicted"/>
<feature type="transmembrane region" description="Helical" evidence="1">
    <location>
        <begin position="405"/>
        <end position="423"/>
    </location>
</feature>
<feature type="transmembrane region" description="Helical" evidence="1">
    <location>
        <begin position="20"/>
        <end position="41"/>
    </location>
</feature>